<evidence type="ECO:0000313" key="1">
    <source>
        <dbReference type="EMBL" id="VDL77743.1"/>
    </source>
</evidence>
<dbReference type="Proteomes" id="UP000271162">
    <property type="component" value="Unassembled WGS sequence"/>
</dbReference>
<reference evidence="3" key="1">
    <citation type="submission" date="2017-02" db="UniProtKB">
        <authorList>
            <consortium name="WormBaseParasite"/>
        </authorList>
    </citation>
    <scope>IDENTIFICATION</scope>
</reference>
<dbReference type="WBParaSite" id="NBR_0001415301-mRNA-1">
    <property type="protein sequence ID" value="NBR_0001415301-mRNA-1"/>
    <property type="gene ID" value="NBR_0001415301"/>
</dbReference>
<keyword evidence="2" id="KW-1185">Reference proteome</keyword>
<dbReference type="EMBL" id="UYSL01021260">
    <property type="protein sequence ID" value="VDL77743.1"/>
    <property type="molecule type" value="Genomic_DNA"/>
</dbReference>
<protein>
    <submittedName>
        <fullName evidence="1 3">Uncharacterized protein</fullName>
    </submittedName>
</protein>
<proteinExistence type="predicted"/>
<organism evidence="3">
    <name type="scientific">Nippostrongylus brasiliensis</name>
    <name type="common">Rat hookworm</name>
    <dbReference type="NCBI Taxonomy" id="27835"/>
    <lineage>
        <taxon>Eukaryota</taxon>
        <taxon>Metazoa</taxon>
        <taxon>Ecdysozoa</taxon>
        <taxon>Nematoda</taxon>
        <taxon>Chromadorea</taxon>
        <taxon>Rhabditida</taxon>
        <taxon>Rhabditina</taxon>
        <taxon>Rhabditomorpha</taxon>
        <taxon>Strongyloidea</taxon>
        <taxon>Heligmosomidae</taxon>
        <taxon>Nippostrongylus</taxon>
    </lineage>
</organism>
<dbReference type="AlphaFoldDB" id="A0A0N4YC95"/>
<evidence type="ECO:0000313" key="2">
    <source>
        <dbReference type="Proteomes" id="UP000271162"/>
    </source>
</evidence>
<accession>A0A0N4YC95</accession>
<sequence>MASQIWATYLFSAVGVGREVAMLWVRLLPMADELRALVLSVELRLEPNVGHRLEPNETGKLDNSEGEAAFKEKKKIGHIGLPGHSMKKRSSQGMNAHHGSFSMLDYNGEISSSIRPGAKKRALRMRHEPDFHSLCGVRMGVYSTQ</sequence>
<name>A0A0N4YC95_NIPBR</name>
<evidence type="ECO:0000313" key="3">
    <source>
        <dbReference type="WBParaSite" id="NBR_0001415301-mRNA-1"/>
    </source>
</evidence>
<reference evidence="1 2" key="2">
    <citation type="submission" date="2018-11" db="EMBL/GenBank/DDBJ databases">
        <authorList>
            <consortium name="Pathogen Informatics"/>
        </authorList>
    </citation>
    <scope>NUCLEOTIDE SEQUENCE [LARGE SCALE GENOMIC DNA]</scope>
</reference>
<gene>
    <name evidence="1" type="ORF">NBR_LOCUS14154</name>
</gene>